<gene>
    <name evidence="2" type="ORF">AL533_02170</name>
</gene>
<dbReference type="GeneID" id="92797486"/>
<evidence type="ECO:0000256" key="1">
    <source>
        <dbReference type="SAM" id="SignalP"/>
    </source>
</evidence>
<protein>
    <submittedName>
        <fullName evidence="2">Uncharacterized protein</fullName>
    </submittedName>
</protein>
<feature type="signal peptide" evidence="1">
    <location>
        <begin position="1"/>
        <end position="23"/>
    </location>
</feature>
<dbReference type="EMBL" id="CP014019">
    <property type="protein sequence ID" value="AVF43280.1"/>
    <property type="molecule type" value="Genomic_DNA"/>
</dbReference>
<accession>A0A334TW60</accession>
<dbReference type="RefSeq" id="WP_004885515.1">
    <property type="nucleotide sequence ID" value="NZ_BBTJ01000017.1"/>
</dbReference>
<evidence type="ECO:0000313" key="3">
    <source>
        <dbReference type="Proteomes" id="UP000237921"/>
    </source>
</evidence>
<organism evidence="2 3">
    <name type="scientific">Acinetobacter nosocomialis</name>
    <dbReference type="NCBI Taxonomy" id="106654"/>
    <lineage>
        <taxon>Bacteria</taxon>
        <taxon>Pseudomonadati</taxon>
        <taxon>Pseudomonadota</taxon>
        <taxon>Gammaproteobacteria</taxon>
        <taxon>Moraxellales</taxon>
        <taxon>Moraxellaceae</taxon>
        <taxon>Acinetobacter</taxon>
        <taxon>Acinetobacter calcoaceticus/baumannii complex</taxon>
    </lineage>
</organism>
<accession>A0A1V0YQ38</accession>
<name>A0A1V0YQ38_ACINO</name>
<feature type="chain" id="PRO_5041081311" evidence="1">
    <location>
        <begin position="24"/>
        <end position="248"/>
    </location>
</feature>
<dbReference type="Proteomes" id="UP000237921">
    <property type="component" value="Chromosome"/>
</dbReference>
<keyword evidence="1" id="KW-0732">Signal</keyword>
<dbReference type="AlphaFoldDB" id="A0A1V0YQ38"/>
<sequence>MQNYKWQSLAILLLGLTVQSSFAEQAISAQPFINVKVSSQDIHSICQQLSHKCSDEAKLWKVKNTQDQTYYLIDETPQIAEVKKQNNQYTVLNQWNFKNYEHSNKEPHSDDLGPNGLKIFPALYPLNKNEHAIAVLNTWFTGYSGGGRFEENADFIELKSKGQYQVALKDINFSSSKMIRACFSEQEYKKSPHCHDETWMTLNIRFKDIGQSYYLWQLNYKNYSWDAFKSKKTITVEQSREDVIPFKK</sequence>
<evidence type="ECO:0000313" key="2">
    <source>
        <dbReference type="EMBL" id="AVF43280.1"/>
    </source>
</evidence>
<proteinExistence type="predicted"/>
<reference evidence="3" key="1">
    <citation type="submission" date="2017-12" db="EMBL/GenBank/DDBJ databases">
        <title>FDA dAtabase for Regulatory Grade micrObial Sequences (FDA-ARGOS): Supporting development and validation of Infectious Disease Dx tests.</title>
        <authorList>
            <person name="Hoffmann M."/>
            <person name="Allard M."/>
            <person name="Evans P."/>
            <person name="Brown E."/>
            <person name="Tallon L."/>
            <person name="Sadzewicz L."/>
            <person name="Sengamalay N."/>
            <person name="Ott S."/>
            <person name="Godinez A."/>
            <person name="Nagaraj S."/>
            <person name="Vavikolanu K."/>
            <person name="Aluvathingal J."/>
            <person name="Nadendla S."/>
            <person name="Sichtig H."/>
        </authorList>
    </citation>
    <scope>NUCLEOTIDE SEQUENCE [LARGE SCALE GENOMIC DNA]</scope>
    <source>
        <strain evidence="3">FDAARGOS_129</strain>
    </source>
</reference>